<accession>A0A9D1KNQ4</accession>
<reference evidence="1" key="1">
    <citation type="submission" date="2020-10" db="EMBL/GenBank/DDBJ databases">
        <authorList>
            <person name="Gilroy R."/>
        </authorList>
    </citation>
    <scope>NUCLEOTIDE SEQUENCE</scope>
    <source>
        <strain evidence="1">ChiGjej1B1-24693</strain>
    </source>
</reference>
<comment type="caution">
    <text evidence="1">The sequence shown here is derived from an EMBL/GenBank/DDBJ whole genome shotgun (WGS) entry which is preliminary data.</text>
</comment>
<gene>
    <name evidence="1" type="ORF">IAA98_08390</name>
</gene>
<dbReference type="EMBL" id="DVLP01000248">
    <property type="protein sequence ID" value="HIT75588.1"/>
    <property type="molecule type" value="Genomic_DNA"/>
</dbReference>
<reference evidence="1" key="2">
    <citation type="journal article" date="2021" name="PeerJ">
        <title>Extensive microbial diversity within the chicken gut microbiome revealed by metagenomics and culture.</title>
        <authorList>
            <person name="Gilroy R."/>
            <person name="Ravi A."/>
            <person name="Getino M."/>
            <person name="Pursley I."/>
            <person name="Horton D.L."/>
            <person name="Alikhan N.F."/>
            <person name="Baker D."/>
            <person name="Gharbi K."/>
            <person name="Hall N."/>
            <person name="Watson M."/>
            <person name="Adriaenssens E.M."/>
            <person name="Foster-Nyarko E."/>
            <person name="Jarju S."/>
            <person name="Secka A."/>
            <person name="Antonio M."/>
            <person name="Oren A."/>
            <person name="Chaudhuri R.R."/>
            <person name="La Ragione R."/>
            <person name="Hildebrand F."/>
            <person name="Pallen M.J."/>
        </authorList>
    </citation>
    <scope>NUCLEOTIDE SEQUENCE</scope>
    <source>
        <strain evidence="1">ChiGjej1B1-24693</strain>
    </source>
</reference>
<name>A0A9D1KNQ4_9ACTN</name>
<protein>
    <recommendedName>
        <fullName evidence="3">Amino acid transporter</fullName>
    </recommendedName>
</protein>
<evidence type="ECO:0008006" key="3">
    <source>
        <dbReference type="Google" id="ProtNLM"/>
    </source>
</evidence>
<organism evidence="1 2">
    <name type="scientific">Candidatus Avipropionibacterium avicola</name>
    <dbReference type="NCBI Taxonomy" id="2840701"/>
    <lineage>
        <taxon>Bacteria</taxon>
        <taxon>Bacillati</taxon>
        <taxon>Actinomycetota</taxon>
        <taxon>Actinomycetes</taxon>
        <taxon>Propionibacteriales</taxon>
        <taxon>Propionibacteriaceae</taxon>
        <taxon>Propionibacteriaceae incertae sedis</taxon>
        <taxon>Candidatus Avipropionibacterium</taxon>
    </lineage>
</organism>
<dbReference type="Proteomes" id="UP000886842">
    <property type="component" value="Unassembled WGS sequence"/>
</dbReference>
<sequence length="187" mass="21498">MFADYPGRWWIAGGWALEAFTGVSRPHGDLDPSIPRRDLPLLRRHLAGRIDLWAADQETLTVLLPDEADRTSLADRCENVWARADGDAPWQYDIILMHGDEERWTFKRDSRISLPYDRIIWFADRIPYLRPEIQLLHKARGLRPKDEADFTATAPLLDPEATDWLREALATVHPGHPWLSRLGSSTP</sequence>
<proteinExistence type="predicted"/>
<evidence type="ECO:0000313" key="1">
    <source>
        <dbReference type="EMBL" id="HIT75588.1"/>
    </source>
</evidence>
<evidence type="ECO:0000313" key="2">
    <source>
        <dbReference type="Proteomes" id="UP000886842"/>
    </source>
</evidence>
<dbReference type="AlphaFoldDB" id="A0A9D1KNQ4"/>
<dbReference type="Gene3D" id="3.30.460.40">
    <property type="match status" value="1"/>
</dbReference>